<organism evidence="1">
    <name type="scientific">bioreactor metagenome</name>
    <dbReference type="NCBI Taxonomy" id="1076179"/>
    <lineage>
        <taxon>unclassified sequences</taxon>
        <taxon>metagenomes</taxon>
        <taxon>ecological metagenomes</taxon>
    </lineage>
</organism>
<protein>
    <submittedName>
        <fullName evidence="1">Uncharacterized protein</fullName>
    </submittedName>
</protein>
<sequence>MKQVQIQLRYIVPTVEITPLGLEHADAFSLAVWQNARYAIVVVRIQNINVPVLHRVLHIQPAAIDHFALQRVRKPDQYRLDIRAPHKIVIVPAAILACAGEHERSGRQIRLKLFQRLRCFLSHGRCGRLRCSRRRCYARGIRLRRGSGRCAGAKK</sequence>
<reference evidence="1" key="1">
    <citation type="submission" date="2019-08" db="EMBL/GenBank/DDBJ databases">
        <authorList>
            <person name="Kucharzyk K."/>
            <person name="Murdoch R.W."/>
            <person name="Higgins S."/>
            <person name="Loffler F."/>
        </authorList>
    </citation>
    <scope>NUCLEOTIDE SEQUENCE</scope>
</reference>
<name>A0A645HLC2_9ZZZZ</name>
<accession>A0A645HLC2</accession>
<proteinExistence type="predicted"/>
<dbReference type="AlphaFoldDB" id="A0A645HLC2"/>
<dbReference type="EMBL" id="VSSQ01095883">
    <property type="protein sequence ID" value="MPN39825.1"/>
    <property type="molecule type" value="Genomic_DNA"/>
</dbReference>
<gene>
    <name evidence="1" type="ORF">SDC9_187359</name>
</gene>
<evidence type="ECO:0000313" key="1">
    <source>
        <dbReference type="EMBL" id="MPN39825.1"/>
    </source>
</evidence>
<comment type="caution">
    <text evidence="1">The sequence shown here is derived from an EMBL/GenBank/DDBJ whole genome shotgun (WGS) entry which is preliminary data.</text>
</comment>